<dbReference type="PANTHER" id="PTHR33744">
    <property type="entry name" value="CARBOHYDRATE DIACID REGULATOR"/>
    <property type="match status" value="1"/>
</dbReference>
<reference evidence="4 5" key="1">
    <citation type="journal article" date="2019" name="Int. J. Syst. Evol. Microbiol.">
        <title>The Global Catalogue of Microorganisms (GCM) 10K type strain sequencing project: providing services to taxonomists for standard genome sequencing and annotation.</title>
        <authorList>
            <consortium name="The Broad Institute Genomics Platform"/>
            <consortium name="The Broad Institute Genome Sequencing Center for Infectious Disease"/>
            <person name="Wu L."/>
            <person name="Ma J."/>
        </authorList>
    </citation>
    <scope>NUCLEOTIDE SEQUENCE [LARGE SCALE GENOMIC DNA]</scope>
    <source>
        <strain evidence="4 5">JCM 12696</strain>
    </source>
</reference>
<dbReference type="InterPro" id="IPR042070">
    <property type="entry name" value="PucR_C-HTH_sf"/>
</dbReference>
<dbReference type="Pfam" id="PF13556">
    <property type="entry name" value="HTH_30"/>
    <property type="match status" value="1"/>
</dbReference>
<accession>A0ABN1V1K7</accession>
<dbReference type="InterPro" id="IPR029016">
    <property type="entry name" value="GAF-like_dom_sf"/>
</dbReference>
<dbReference type="InterPro" id="IPR025736">
    <property type="entry name" value="PucR_C-HTH_dom"/>
</dbReference>
<proteinExistence type="inferred from homology"/>
<evidence type="ECO:0000256" key="1">
    <source>
        <dbReference type="ARBA" id="ARBA00006754"/>
    </source>
</evidence>
<protein>
    <submittedName>
        <fullName evidence="4">GAF domain-containing protein</fullName>
    </submittedName>
</protein>
<comment type="caution">
    <text evidence="4">The sequence shown here is derived from an EMBL/GenBank/DDBJ whole genome shotgun (WGS) entry which is preliminary data.</text>
</comment>
<evidence type="ECO:0000259" key="3">
    <source>
        <dbReference type="SMART" id="SM00065"/>
    </source>
</evidence>
<keyword evidence="5" id="KW-1185">Reference proteome</keyword>
<evidence type="ECO:0000313" key="5">
    <source>
        <dbReference type="Proteomes" id="UP001501371"/>
    </source>
</evidence>
<dbReference type="SMART" id="SM00065">
    <property type="entry name" value="GAF"/>
    <property type="match status" value="1"/>
</dbReference>
<dbReference type="Gene3D" id="3.30.450.40">
    <property type="match status" value="1"/>
</dbReference>
<name>A0ABN1V1K7_9ACTN</name>
<organism evidence="4 5">
    <name type="scientific">Streptomyces hebeiensis</name>
    <dbReference type="NCBI Taxonomy" id="229486"/>
    <lineage>
        <taxon>Bacteria</taxon>
        <taxon>Bacillati</taxon>
        <taxon>Actinomycetota</taxon>
        <taxon>Actinomycetes</taxon>
        <taxon>Kitasatosporales</taxon>
        <taxon>Streptomycetaceae</taxon>
        <taxon>Streptomyces</taxon>
    </lineage>
</organism>
<dbReference type="PANTHER" id="PTHR33744:SF1">
    <property type="entry name" value="DNA-BINDING TRANSCRIPTIONAL ACTIVATOR ADER"/>
    <property type="match status" value="1"/>
</dbReference>
<dbReference type="EMBL" id="BAAAKV010000039">
    <property type="protein sequence ID" value="GAA1181409.1"/>
    <property type="molecule type" value="Genomic_DNA"/>
</dbReference>
<sequence>MLGGHVSQGESSDAYAIEVLELLAREAPAGEIEGLLDAARHAPVDVGQIRRVERATRLGLCVLALFGQRQKREADLAALVDTARDLTYPHDLDNLLRVIIRQARRLLSFDMAYISLVAEDGGWYVRTSEGETTALGVGLRVEPGYGFGDAVIAKNSAFWTADYLKDTRIKHTERIDEVVRAEGQRAILAVPLHRGGAPFGALYGSDRTVRHFTPDEVGLMRTLADLATVAIDKSSVLDQVRADVSDLEHDTVRAELSLTRMRGLLESHRRLIGLVVGGSDLTAVTAAAGHALDGTLVVHDPAGRTMAATGELTGLDGIEVTEAVLDSHARRRPVELGSGLWIAPLEASGENLGALFLRPEVPLLPEDEQLFQLAAQAVSMVLLLQRSTAIAEGPVRDELLDDLLTDGTRPQYQLADRARRLGVDLDEPHVVVVARPEGGELGRAAVWASSYAHRMGGLKGVRTGCVVLMLPGTDASDAARRVSAELSPLLTDAVTVAAAGPGSGAAQVGRVHQEAMRCLDAATLLRGVGATASPGDLGFLGLLLSDEHDIDGFITSAIGPVIDYDAQRFTELVKTAQAYFDADRSPTYAAETLHVHPNTVSRRLERIAELLGPHWHKPQQALEVQLALKLHHTRQVLTARRTGHRRRDADDAPAAADHTE</sequence>
<dbReference type="Pfam" id="PF17853">
    <property type="entry name" value="GGDEF_2"/>
    <property type="match status" value="1"/>
</dbReference>
<dbReference type="Pfam" id="PF13185">
    <property type="entry name" value="GAF_2"/>
    <property type="match status" value="1"/>
</dbReference>
<evidence type="ECO:0000256" key="2">
    <source>
        <dbReference type="SAM" id="MobiDB-lite"/>
    </source>
</evidence>
<dbReference type="Gene3D" id="1.10.10.2840">
    <property type="entry name" value="PucR C-terminal helix-turn-helix domain"/>
    <property type="match status" value="1"/>
</dbReference>
<dbReference type="Proteomes" id="UP001501371">
    <property type="component" value="Unassembled WGS sequence"/>
</dbReference>
<gene>
    <name evidence="4" type="ORF">GCM10009654_43220</name>
</gene>
<comment type="similarity">
    <text evidence="1">Belongs to the CdaR family.</text>
</comment>
<dbReference type="SUPFAM" id="SSF55781">
    <property type="entry name" value="GAF domain-like"/>
    <property type="match status" value="1"/>
</dbReference>
<feature type="region of interest" description="Disordered" evidence="2">
    <location>
        <begin position="638"/>
        <end position="660"/>
    </location>
</feature>
<feature type="domain" description="GAF" evidence="3">
    <location>
        <begin position="91"/>
        <end position="241"/>
    </location>
</feature>
<dbReference type="InterPro" id="IPR003018">
    <property type="entry name" value="GAF"/>
</dbReference>
<evidence type="ECO:0000313" key="4">
    <source>
        <dbReference type="EMBL" id="GAA1181409.1"/>
    </source>
</evidence>
<dbReference type="InterPro" id="IPR041522">
    <property type="entry name" value="CdaR_GGDEF"/>
</dbReference>
<dbReference type="InterPro" id="IPR051448">
    <property type="entry name" value="CdaR-like_regulators"/>
</dbReference>